<dbReference type="Gene3D" id="3.10.100.10">
    <property type="entry name" value="Mannose-Binding Protein A, subunit A"/>
    <property type="match status" value="1"/>
</dbReference>
<dbReference type="PROSITE" id="PS00615">
    <property type="entry name" value="C_TYPE_LECTIN_1"/>
    <property type="match status" value="1"/>
</dbReference>
<dbReference type="InterPro" id="IPR016186">
    <property type="entry name" value="C-type_lectin-like/link_sf"/>
</dbReference>
<dbReference type="PANTHER" id="PTHR45784:SF3">
    <property type="entry name" value="C-TYPE LECTIN DOMAIN FAMILY 4 MEMBER K-LIKE-RELATED"/>
    <property type="match status" value="1"/>
</dbReference>
<dbReference type="SMART" id="SM00034">
    <property type="entry name" value="CLECT"/>
    <property type="match status" value="1"/>
</dbReference>
<dbReference type="Ensembl" id="ENSNMLT00000042015.1">
    <property type="protein sequence ID" value="ENSNMLP00000037727.1"/>
    <property type="gene ID" value="ENSNMLG00000023347.1"/>
</dbReference>
<evidence type="ECO:0000259" key="2">
    <source>
        <dbReference type="PROSITE" id="PS50041"/>
    </source>
</evidence>
<sequence>SVRGQLVATMCLGLATTPEAHGLTAAATQVRVSGVKGDQSLNRGTVCEGMTAGRVRGLWGNQIKPTFESKDNCITFLHSGSLQPGSKEFIFVQSGQTWSDALAYCRTHHVDLAVIEDASDLTTVSNLISTHWVWIGLSREPFRWSDNRISYFKNWHGQEPDNKQTIEHCVVEYSSPEHYWLDASCASTFPVICQQGKM</sequence>
<reference evidence="3" key="2">
    <citation type="submission" date="2025-09" db="UniProtKB">
        <authorList>
            <consortium name="Ensembl"/>
        </authorList>
    </citation>
    <scope>IDENTIFICATION</scope>
</reference>
<name>A0A8C6UJZ4_9GOBI</name>
<keyword evidence="4" id="KW-1185">Reference proteome</keyword>
<accession>A0A8C6UJZ4</accession>
<dbReference type="SUPFAM" id="SSF56436">
    <property type="entry name" value="C-type lectin-like"/>
    <property type="match status" value="1"/>
</dbReference>
<reference evidence="3" key="1">
    <citation type="submission" date="2025-08" db="UniProtKB">
        <authorList>
            <consortium name="Ensembl"/>
        </authorList>
    </citation>
    <scope>IDENTIFICATION</scope>
</reference>
<evidence type="ECO:0000313" key="3">
    <source>
        <dbReference type="Ensembl" id="ENSNMLP00000037727.1"/>
    </source>
</evidence>
<evidence type="ECO:0000256" key="1">
    <source>
        <dbReference type="ARBA" id="ARBA00023157"/>
    </source>
</evidence>
<dbReference type="AlphaFoldDB" id="A0A8C6UJZ4"/>
<protein>
    <recommendedName>
        <fullName evidence="2">C-type lectin domain-containing protein</fullName>
    </recommendedName>
</protein>
<keyword evidence="1" id="KW-1015">Disulfide bond</keyword>
<organism evidence="3 4">
    <name type="scientific">Neogobius melanostomus</name>
    <name type="common">round goby</name>
    <dbReference type="NCBI Taxonomy" id="47308"/>
    <lineage>
        <taxon>Eukaryota</taxon>
        <taxon>Metazoa</taxon>
        <taxon>Chordata</taxon>
        <taxon>Craniata</taxon>
        <taxon>Vertebrata</taxon>
        <taxon>Euteleostomi</taxon>
        <taxon>Actinopterygii</taxon>
        <taxon>Neopterygii</taxon>
        <taxon>Teleostei</taxon>
        <taxon>Neoteleostei</taxon>
        <taxon>Acanthomorphata</taxon>
        <taxon>Gobiaria</taxon>
        <taxon>Gobiiformes</taxon>
        <taxon>Gobioidei</taxon>
        <taxon>Gobiidae</taxon>
        <taxon>Benthophilinae</taxon>
        <taxon>Neogobiini</taxon>
        <taxon>Neogobius</taxon>
    </lineage>
</organism>
<proteinExistence type="predicted"/>
<dbReference type="PROSITE" id="PS50041">
    <property type="entry name" value="C_TYPE_LECTIN_2"/>
    <property type="match status" value="1"/>
</dbReference>
<dbReference type="InterPro" id="IPR018378">
    <property type="entry name" value="C-type_lectin_CS"/>
</dbReference>
<feature type="domain" description="C-type lectin" evidence="2">
    <location>
        <begin position="84"/>
        <end position="194"/>
    </location>
</feature>
<dbReference type="Proteomes" id="UP000694523">
    <property type="component" value="Unplaced"/>
</dbReference>
<dbReference type="Pfam" id="PF00059">
    <property type="entry name" value="Lectin_C"/>
    <property type="match status" value="1"/>
</dbReference>
<evidence type="ECO:0000313" key="4">
    <source>
        <dbReference type="Proteomes" id="UP000694523"/>
    </source>
</evidence>
<dbReference type="PANTHER" id="PTHR45784">
    <property type="entry name" value="C-TYPE LECTIN DOMAIN FAMILY 20 MEMBER A-RELATED"/>
    <property type="match status" value="1"/>
</dbReference>
<dbReference type="InterPro" id="IPR016187">
    <property type="entry name" value="CTDL_fold"/>
</dbReference>
<dbReference type="InterPro" id="IPR001304">
    <property type="entry name" value="C-type_lectin-like"/>
</dbReference>